<evidence type="ECO:0008006" key="11">
    <source>
        <dbReference type="Google" id="ProtNLM"/>
    </source>
</evidence>
<keyword evidence="6 8" id="KW-0472">Membrane</keyword>
<dbReference type="PANTHER" id="PTHR22926:SF3">
    <property type="entry name" value="UNDECAPRENYL-PHOSPHATE ALPHA-N-ACETYLGLUCOSAMINYL 1-PHOSPHATE TRANSFERASE"/>
    <property type="match status" value="1"/>
</dbReference>
<comment type="subcellular location">
    <subcellularLocation>
        <location evidence="1">Cell membrane</location>
        <topology evidence="1">Multi-pass membrane protein</topology>
    </subcellularLocation>
</comment>
<evidence type="ECO:0000313" key="9">
    <source>
        <dbReference type="EMBL" id="AKI97442.1"/>
    </source>
</evidence>
<dbReference type="GO" id="GO:0009103">
    <property type="term" value="P:lipopolysaccharide biosynthetic process"/>
    <property type="evidence" value="ECO:0007669"/>
    <property type="project" value="TreeGrafter"/>
</dbReference>
<accession>A0A0G2Z7C5</accession>
<dbReference type="CDD" id="cd06853">
    <property type="entry name" value="GT_WecA_like"/>
    <property type="match status" value="1"/>
</dbReference>
<dbReference type="GO" id="GO:0044038">
    <property type="term" value="P:cell wall macromolecule biosynthetic process"/>
    <property type="evidence" value="ECO:0007669"/>
    <property type="project" value="TreeGrafter"/>
</dbReference>
<evidence type="ECO:0000256" key="3">
    <source>
        <dbReference type="ARBA" id="ARBA00022679"/>
    </source>
</evidence>
<feature type="binding site" evidence="7">
    <location>
        <position position="182"/>
    </location>
    <ligand>
        <name>Mg(2+)</name>
        <dbReference type="ChEBI" id="CHEBI:18420"/>
    </ligand>
</feature>
<keyword evidence="7" id="KW-0460">Magnesium</keyword>
<feature type="transmembrane region" description="Helical" evidence="8">
    <location>
        <begin position="255"/>
        <end position="273"/>
    </location>
</feature>
<keyword evidence="2" id="KW-1003">Cell membrane</keyword>
<evidence type="ECO:0000256" key="6">
    <source>
        <dbReference type="ARBA" id="ARBA00023136"/>
    </source>
</evidence>
<keyword evidence="10" id="KW-1185">Reference proteome</keyword>
<protein>
    <recommendedName>
        <fullName evidence="11">Glycosyl transferase</fullName>
    </recommendedName>
</protein>
<comment type="cofactor">
    <cofactor evidence="7">
        <name>Mg(2+)</name>
        <dbReference type="ChEBI" id="CHEBI:18420"/>
    </cofactor>
</comment>
<dbReference type="OrthoDB" id="9783652at2"/>
<keyword evidence="4 8" id="KW-0812">Transmembrane</keyword>
<dbReference type="EMBL" id="CP011232">
    <property type="protein sequence ID" value="AKI97442.1"/>
    <property type="molecule type" value="Genomic_DNA"/>
</dbReference>
<feature type="binding site" evidence="7">
    <location>
        <position position="129"/>
    </location>
    <ligand>
        <name>Mg(2+)</name>
        <dbReference type="ChEBI" id="CHEBI:18420"/>
    </ligand>
</feature>
<dbReference type="GO" id="GO:0016780">
    <property type="term" value="F:phosphotransferase activity, for other substituted phosphate groups"/>
    <property type="evidence" value="ECO:0007669"/>
    <property type="project" value="InterPro"/>
</dbReference>
<evidence type="ECO:0000256" key="4">
    <source>
        <dbReference type="ARBA" id="ARBA00022692"/>
    </source>
</evidence>
<name>A0A0G2Z7C5_9BACT</name>
<keyword evidence="7" id="KW-0479">Metal-binding</keyword>
<dbReference type="GO" id="GO:0046872">
    <property type="term" value="F:metal ion binding"/>
    <property type="evidence" value="ECO:0007669"/>
    <property type="project" value="UniProtKB-KW"/>
</dbReference>
<feature type="transmembrane region" description="Helical" evidence="8">
    <location>
        <begin position="208"/>
        <end position="228"/>
    </location>
</feature>
<gene>
    <name evidence="9" type="ORF">IX53_05995</name>
</gene>
<feature type="transmembrane region" description="Helical" evidence="8">
    <location>
        <begin position="6"/>
        <end position="28"/>
    </location>
</feature>
<keyword evidence="5 8" id="KW-1133">Transmembrane helix</keyword>
<dbReference type="GO" id="GO:0071555">
    <property type="term" value="P:cell wall organization"/>
    <property type="evidence" value="ECO:0007669"/>
    <property type="project" value="TreeGrafter"/>
</dbReference>
<evidence type="ECO:0000256" key="5">
    <source>
        <dbReference type="ARBA" id="ARBA00022989"/>
    </source>
</evidence>
<dbReference type="InterPro" id="IPR000715">
    <property type="entry name" value="Glycosyl_transferase_4"/>
</dbReference>
<dbReference type="Proteomes" id="UP000035159">
    <property type="component" value="Chromosome"/>
</dbReference>
<evidence type="ECO:0000256" key="1">
    <source>
        <dbReference type="ARBA" id="ARBA00004651"/>
    </source>
</evidence>
<dbReference type="Pfam" id="PF00953">
    <property type="entry name" value="Glycos_transf_4"/>
    <property type="match status" value="1"/>
</dbReference>
<dbReference type="KEGG" id="kpf:IX53_05995"/>
<dbReference type="GO" id="GO:0005886">
    <property type="term" value="C:plasma membrane"/>
    <property type="evidence" value="ECO:0007669"/>
    <property type="project" value="UniProtKB-SubCell"/>
</dbReference>
<dbReference type="PATRIC" id="fig|1330330.3.peg.1214"/>
<evidence type="ECO:0000313" key="10">
    <source>
        <dbReference type="Proteomes" id="UP000035159"/>
    </source>
</evidence>
<evidence type="ECO:0000256" key="2">
    <source>
        <dbReference type="ARBA" id="ARBA00022475"/>
    </source>
</evidence>
<dbReference type="PANTHER" id="PTHR22926">
    <property type="entry name" value="PHOSPHO-N-ACETYLMURAMOYL-PENTAPEPTIDE-TRANSFERASE"/>
    <property type="match status" value="1"/>
</dbReference>
<feature type="transmembrane region" description="Helical" evidence="8">
    <location>
        <begin position="157"/>
        <end position="174"/>
    </location>
</feature>
<dbReference type="RefSeq" id="WP_047754576.1">
    <property type="nucleotide sequence ID" value="NZ_CAJUHA010000011.1"/>
</dbReference>
<feature type="transmembrane region" description="Helical" evidence="8">
    <location>
        <begin position="133"/>
        <end position="151"/>
    </location>
</feature>
<dbReference type="STRING" id="1330330.IX53_05995"/>
<proteinExistence type="predicted"/>
<dbReference type="AlphaFoldDB" id="A0A0G2Z7C5"/>
<feature type="transmembrane region" description="Helical" evidence="8">
    <location>
        <begin position="96"/>
        <end position="121"/>
    </location>
</feature>
<sequence length="300" mass="33400">MTYVYSFIISMVLMYISIKLGITFNLLDKPKGVLKPHEKPIPFTGGLGIFLSILGIALFFDRELVKYLPVLSLLWFLGFSDDVKGLPPLLRLVAELAIGFLFSFWYSGYSFMLSIFLAFAFAVMINAFNMVDGMDGVCGGVSLVIAFALSLLPGLEIFRWIILVVGAFLVFNIAPAKVFLGDEGSYLLGGIFGIALIKSFGTGEGWNVLGILWLPLLDLVVGFFRRLLNGKSPFEGDRDHFYDKLKKLYMKNTRAIMLTSMALASLYAFPSLLLGKVFLIIYILLLSTIQITVLRSFEIT</sequence>
<organism evidence="9 10">
    <name type="scientific">Kosmotoga pacifica</name>
    <dbReference type="NCBI Taxonomy" id="1330330"/>
    <lineage>
        <taxon>Bacteria</taxon>
        <taxon>Thermotogati</taxon>
        <taxon>Thermotogota</taxon>
        <taxon>Thermotogae</taxon>
        <taxon>Kosmotogales</taxon>
        <taxon>Kosmotogaceae</taxon>
        <taxon>Kosmotoga</taxon>
    </lineage>
</organism>
<feature type="transmembrane region" description="Helical" evidence="8">
    <location>
        <begin position="279"/>
        <end position="297"/>
    </location>
</feature>
<evidence type="ECO:0000256" key="8">
    <source>
        <dbReference type="SAM" id="Phobius"/>
    </source>
</evidence>
<keyword evidence="3" id="KW-0808">Transferase</keyword>
<feature type="transmembrane region" description="Helical" evidence="8">
    <location>
        <begin position="40"/>
        <end position="60"/>
    </location>
</feature>
<evidence type="ECO:0000256" key="7">
    <source>
        <dbReference type="PIRSR" id="PIRSR600715-1"/>
    </source>
</evidence>
<reference evidence="9 10" key="1">
    <citation type="submission" date="2015-04" db="EMBL/GenBank/DDBJ databases">
        <title>Complete Genome Sequence of Kosmotoga pacifica SLHLJ1.</title>
        <authorList>
            <person name="Jiang L.J."/>
            <person name="Shao Z.Z."/>
            <person name="Jebbar M."/>
        </authorList>
    </citation>
    <scope>NUCLEOTIDE SEQUENCE [LARGE SCALE GENOMIC DNA]</scope>
    <source>
        <strain evidence="9 10">SLHLJ1</strain>
    </source>
</reference>